<dbReference type="Gene3D" id="1.20.1280.50">
    <property type="match status" value="1"/>
</dbReference>
<dbReference type="Proteomes" id="UP000695022">
    <property type="component" value="Unplaced"/>
</dbReference>
<feature type="compositionally biased region" description="Basic and acidic residues" evidence="4">
    <location>
        <begin position="292"/>
        <end position="301"/>
    </location>
</feature>
<feature type="region of interest" description="Disordered" evidence="4">
    <location>
        <begin position="187"/>
        <end position="209"/>
    </location>
</feature>
<evidence type="ECO:0000256" key="3">
    <source>
        <dbReference type="ARBA" id="ARBA00022786"/>
    </source>
</evidence>
<dbReference type="PANTHER" id="PTHR13318:SF19">
    <property type="entry name" value="F-BOX_LRR-REPEAT PROTEIN 5"/>
    <property type="match status" value="1"/>
</dbReference>
<keyword evidence="3" id="KW-0833">Ubl conjugation pathway</keyword>
<dbReference type="PANTHER" id="PTHR13318">
    <property type="entry name" value="PARTNER OF PAIRED, ISOFORM B-RELATED"/>
    <property type="match status" value="1"/>
</dbReference>
<evidence type="ECO:0000256" key="4">
    <source>
        <dbReference type="SAM" id="MobiDB-lite"/>
    </source>
</evidence>
<keyword evidence="6" id="KW-1185">Reference proteome</keyword>
<reference evidence="7" key="1">
    <citation type="submission" date="2025-08" db="UniProtKB">
        <authorList>
            <consortium name="RefSeq"/>
        </authorList>
    </citation>
    <scope>IDENTIFICATION</scope>
</reference>
<evidence type="ECO:0000256" key="1">
    <source>
        <dbReference type="ARBA" id="ARBA00022490"/>
    </source>
</evidence>
<dbReference type="InterPro" id="IPR045808">
    <property type="entry name" value="Hr_FBXL5"/>
</dbReference>
<dbReference type="PROSITE" id="PS50181">
    <property type="entry name" value="FBOX"/>
    <property type="match status" value="1"/>
</dbReference>
<evidence type="ECO:0000256" key="2">
    <source>
        <dbReference type="ARBA" id="ARBA00022723"/>
    </source>
</evidence>
<accession>A0ABM1DVA1</accession>
<dbReference type="SUPFAM" id="SSF52047">
    <property type="entry name" value="RNI-like"/>
    <property type="match status" value="1"/>
</dbReference>
<evidence type="ECO:0000259" key="5">
    <source>
        <dbReference type="PROSITE" id="PS50181"/>
    </source>
</evidence>
<name>A0ABM1DVA1_PRICU</name>
<sequence>MAPFPEDIDVFTVPHSRMKQLVQIYSQKLTSTNFKNYCDFENLLSDLYATFIEFKTHEKIENEEIMKRLKLKLKALSISNSAVCNCHSDNRLSEMLELFHNGFRCNRRTDLERLRFAAELRFALEDFTGKFIPHMQEEEDVFQPLLMKYFTFDELRHMKDVVLTRHERWKENRDEVKEMFLKEEKQDKEKCNSEQVEKESESKDEIEKESTAAILDLPPEIASQVFSHLGARDLLRCAQVCRHWSKLVVDPVLWTHIRPLAWAQGDWSIREPSEEMEPDESVSLNDADDDPDSYKSSHRDEDADIDESSDSESTTSMGSNHDSSNDDYVEQRWRLVREMTVMAGLAKHLIAKIGSGVKTLHLSKSFGIHNRTVRKILSCCPNLEHLDLSYTDMNDTAFKGLDGCLTKLRHLDVSGCINISNHGLERLALSLVERGSVATETTDWGGGVAPMSGVEEAMVARGDGAFECGRGDKCCRMQQNLVAVVAAPPGGEAMDVDGDGSVGAIENCHVVSPRAARCQMVGGDCGVYSMAVELDAYCRREVAPQCVPDGGSIYTATPGGGTRRVDCRSVSRTTAGSPPGGRLVFLSLSGLALITDDGLRWFVNIGGLPLLQHMDMSGCFQLTGESIAAVVDSATYLPPHKLFYCDNILDGPYPQDASGCSNLECGSRFCCRAGY</sequence>
<dbReference type="InterPro" id="IPR036047">
    <property type="entry name" value="F-box-like_dom_sf"/>
</dbReference>
<dbReference type="SUPFAM" id="SSF81383">
    <property type="entry name" value="F-box domain"/>
    <property type="match status" value="1"/>
</dbReference>
<keyword evidence="2" id="KW-0479">Metal-binding</keyword>
<proteinExistence type="predicted"/>
<dbReference type="InterPro" id="IPR001810">
    <property type="entry name" value="F-box_dom"/>
</dbReference>
<evidence type="ECO:0000313" key="7">
    <source>
        <dbReference type="RefSeq" id="XP_014663872.1"/>
    </source>
</evidence>
<dbReference type="Gene3D" id="1.20.120.520">
    <property type="entry name" value="nmb1532 protein domain like"/>
    <property type="match status" value="1"/>
</dbReference>
<gene>
    <name evidence="7" type="primary">LOC106806448</name>
</gene>
<protein>
    <submittedName>
        <fullName evidence="7">F-box/LRR-repeat protein 5-like</fullName>
    </submittedName>
</protein>
<dbReference type="GeneID" id="106806448"/>
<keyword evidence="1" id="KW-0963">Cytoplasm</keyword>
<dbReference type="SMART" id="SM00367">
    <property type="entry name" value="LRR_CC"/>
    <property type="match status" value="5"/>
</dbReference>
<evidence type="ECO:0000313" key="6">
    <source>
        <dbReference type="Proteomes" id="UP000695022"/>
    </source>
</evidence>
<dbReference type="InterPro" id="IPR006553">
    <property type="entry name" value="Leu-rich_rpt_Cys-con_subtyp"/>
</dbReference>
<feature type="compositionally biased region" description="Acidic residues" evidence="4">
    <location>
        <begin position="274"/>
        <end position="291"/>
    </location>
</feature>
<dbReference type="Gene3D" id="3.80.10.10">
    <property type="entry name" value="Ribonuclease Inhibitor"/>
    <property type="match status" value="2"/>
</dbReference>
<organism evidence="6 7">
    <name type="scientific">Priapulus caudatus</name>
    <name type="common">Priapulid worm</name>
    <dbReference type="NCBI Taxonomy" id="37621"/>
    <lineage>
        <taxon>Eukaryota</taxon>
        <taxon>Metazoa</taxon>
        <taxon>Ecdysozoa</taxon>
        <taxon>Scalidophora</taxon>
        <taxon>Priapulida</taxon>
        <taxon>Priapulimorpha</taxon>
        <taxon>Priapulimorphida</taxon>
        <taxon>Priapulidae</taxon>
        <taxon>Priapulus</taxon>
    </lineage>
</organism>
<feature type="domain" description="F-box" evidence="5">
    <location>
        <begin position="211"/>
        <end position="257"/>
    </location>
</feature>
<dbReference type="SMART" id="SM00256">
    <property type="entry name" value="FBOX"/>
    <property type="match status" value="1"/>
</dbReference>
<dbReference type="RefSeq" id="XP_014663872.1">
    <property type="nucleotide sequence ID" value="XM_014808386.1"/>
</dbReference>
<dbReference type="Pfam" id="PF12937">
    <property type="entry name" value="F-box-like"/>
    <property type="match status" value="1"/>
</dbReference>
<feature type="region of interest" description="Disordered" evidence="4">
    <location>
        <begin position="271"/>
        <end position="326"/>
    </location>
</feature>
<dbReference type="InterPro" id="IPR032675">
    <property type="entry name" value="LRR_dom_sf"/>
</dbReference>
<dbReference type="CDD" id="cd12109">
    <property type="entry name" value="Hr_FBXL5"/>
    <property type="match status" value="1"/>
</dbReference>